<protein>
    <recommendedName>
        <fullName evidence="2">Endonuclease/exonuclease/phosphatase domain-containing protein</fullName>
    </recommendedName>
</protein>
<evidence type="ECO:0000259" key="2">
    <source>
        <dbReference type="Pfam" id="PF03372"/>
    </source>
</evidence>
<evidence type="ECO:0000313" key="4">
    <source>
        <dbReference type="Proteomes" id="UP001234178"/>
    </source>
</evidence>
<dbReference type="InterPro" id="IPR005135">
    <property type="entry name" value="Endo/exonuclease/phosphatase"/>
</dbReference>
<evidence type="ECO:0000256" key="1">
    <source>
        <dbReference type="SAM" id="MobiDB-lite"/>
    </source>
</evidence>
<accession>A0ABR0ACS1</accession>
<feature type="domain" description="Endonuclease/exonuclease/phosphatase" evidence="2">
    <location>
        <begin position="171"/>
        <end position="310"/>
    </location>
</feature>
<name>A0ABR0ACS1_9CRUS</name>
<dbReference type="Gene3D" id="3.60.10.10">
    <property type="entry name" value="Endonuclease/exonuclease/phosphatase"/>
    <property type="match status" value="3"/>
</dbReference>
<dbReference type="Proteomes" id="UP001234178">
    <property type="component" value="Unassembled WGS sequence"/>
</dbReference>
<evidence type="ECO:0000313" key="3">
    <source>
        <dbReference type="EMBL" id="KAK4022839.1"/>
    </source>
</evidence>
<gene>
    <name evidence="3" type="ORF">OUZ56_008285</name>
</gene>
<dbReference type="InterPro" id="IPR036691">
    <property type="entry name" value="Endo/exonu/phosph_ase_sf"/>
</dbReference>
<feature type="compositionally biased region" description="Basic and acidic residues" evidence="1">
    <location>
        <begin position="1"/>
        <end position="24"/>
    </location>
</feature>
<dbReference type="EMBL" id="JAOYFB010000037">
    <property type="protein sequence ID" value="KAK4022839.1"/>
    <property type="molecule type" value="Genomic_DNA"/>
</dbReference>
<reference evidence="3 4" key="1">
    <citation type="journal article" date="2023" name="Nucleic Acids Res.">
        <title>The hologenome of Daphnia magna reveals possible DNA methylation and microbiome-mediated evolution of the host genome.</title>
        <authorList>
            <person name="Chaturvedi A."/>
            <person name="Li X."/>
            <person name="Dhandapani V."/>
            <person name="Marshall H."/>
            <person name="Kissane S."/>
            <person name="Cuenca-Cambronero M."/>
            <person name="Asole G."/>
            <person name="Calvet F."/>
            <person name="Ruiz-Romero M."/>
            <person name="Marangio P."/>
            <person name="Guigo R."/>
            <person name="Rago D."/>
            <person name="Mirbahai L."/>
            <person name="Eastwood N."/>
            <person name="Colbourne J.K."/>
            <person name="Zhou J."/>
            <person name="Mallon E."/>
            <person name="Orsini L."/>
        </authorList>
    </citation>
    <scope>NUCLEOTIDE SEQUENCE [LARGE SCALE GENOMIC DNA]</scope>
    <source>
        <strain evidence="3">LRV0_1</strain>
    </source>
</reference>
<proteinExistence type="predicted"/>
<comment type="caution">
    <text evidence="3">The sequence shown here is derived from an EMBL/GenBank/DDBJ whole genome shotgun (WGS) entry which is preliminary data.</text>
</comment>
<feature type="region of interest" description="Disordered" evidence="1">
    <location>
        <begin position="136"/>
        <end position="155"/>
    </location>
</feature>
<sequence>MTGSLRKDVQPDKRPKSNQVEKKFNPPPDSSKIEFLLAASNKSEENLFITGDFDLHVENPNSTEEYFPKLIKSDGLVQHVEKPTHEKGGILDLITTNSSDLLVENVEVGDKFSDHKFVQCMIQIEKKKEDIIKKAGPSRKDVQPDMRPKESAENVKENDMGNVEVKCGLVNARSLKCKTNELKNKIVESNFDFVAVTETWNMSDSELKKACPKGFKFKYKQRKDERQGGGIALFFRDSIKSTPRSRKDYETFVCLGTSLDVGAEKKIRLLSIYRPPDSNEIEFLEEFKSLLAASNRSEENLFITGDFNLHVKNPNSTEEYFLKLIKSYGLVQHVKKKEDIIKKEEEYVAERGANKVTASKNNVENVKKDMLNVEFGLVNARSLRKNVLKWKGKIANSNFDFVAVTETWIRDGDKFISDTKKVCPKGFEVVQKPRIKRRGGGVAIFYRESIGITQRNLSFKSFECLDVFLNINSEEGIRLINIYRPPGNSKDEFLDEFQSLLQASAGEKGKLLITGDFNLNVENPDTYDTAFLELIKKHDLEQHVKEPTQEKGGILDLIITTPDLLVKNVEVDEDYFSDHKFVQCMLQIEKKKENIFEREE</sequence>
<feature type="region of interest" description="Disordered" evidence="1">
    <location>
        <begin position="1"/>
        <end position="31"/>
    </location>
</feature>
<dbReference type="Pfam" id="PF03372">
    <property type="entry name" value="Exo_endo_phos"/>
    <property type="match status" value="2"/>
</dbReference>
<keyword evidence="4" id="KW-1185">Reference proteome</keyword>
<feature type="domain" description="Endonuclease/exonuclease/phosphatase" evidence="2">
    <location>
        <begin position="372"/>
        <end position="579"/>
    </location>
</feature>
<dbReference type="SUPFAM" id="SSF56219">
    <property type="entry name" value="DNase I-like"/>
    <property type="match status" value="2"/>
</dbReference>
<organism evidence="3 4">
    <name type="scientific">Daphnia magna</name>
    <dbReference type="NCBI Taxonomy" id="35525"/>
    <lineage>
        <taxon>Eukaryota</taxon>
        <taxon>Metazoa</taxon>
        <taxon>Ecdysozoa</taxon>
        <taxon>Arthropoda</taxon>
        <taxon>Crustacea</taxon>
        <taxon>Branchiopoda</taxon>
        <taxon>Diplostraca</taxon>
        <taxon>Cladocera</taxon>
        <taxon>Anomopoda</taxon>
        <taxon>Daphniidae</taxon>
        <taxon>Daphnia</taxon>
    </lineage>
</organism>
<dbReference type="PANTHER" id="PTHR46670:SF3">
    <property type="entry name" value="ENDONUCLEASE_EXONUCLEASE_PHOSPHATASE DOMAIN-CONTAINING PROTEIN"/>
    <property type="match status" value="1"/>
</dbReference>
<dbReference type="PANTHER" id="PTHR46670">
    <property type="entry name" value="ENDO/EXONUCLEASE/PHOSPHATASE DOMAIN-CONTAINING PROTEIN"/>
    <property type="match status" value="1"/>
</dbReference>